<feature type="compositionally biased region" description="Polar residues" evidence="13">
    <location>
        <begin position="1"/>
        <end position="11"/>
    </location>
</feature>
<dbReference type="GO" id="GO:0005516">
    <property type="term" value="F:calmodulin binding"/>
    <property type="evidence" value="ECO:0007669"/>
    <property type="project" value="UniProtKB-KW"/>
</dbReference>
<reference evidence="15 16" key="1">
    <citation type="submission" date="2015-12" db="EMBL/GenBank/DDBJ databases">
        <title>Dictyostelia acquired genes for synthesis and detection of signals that induce cell-type specialization by lateral gene transfer from prokaryotes.</title>
        <authorList>
            <person name="Gloeckner G."/>
            <person name="Schaap P."/>
        </authorList>
    </citation>
    <scope>NUCLEOTIDE SEQUENCE [LARGE SCALE GENOMIC DNA]</scope>
    <source>
        <strain evidence="15 16">TK</strain>
    </source>
</reference>
<evidence type="ECO:0000256" key="9">
    <source>
        <dbReference type="ARBA" id="ARBA00023004"/>
    </source>
</evidence>
<dbReference type="InterPro" id="IPR006186">
    <property type="entry name" value="Ser/Thr-sp_prot-phosphatase"/>
</dbReference>
<proteinExistence type="inferred from homology"/>
<protein>
    <recommendedName>
        <fullName evidence="12">Serine/threonine-protein phosphatase</fullName>
        <ecNumber evidence="12">3.1.3.16</ecNumber>
    </recommendedName>
</protein>
<dbReference type="EMBL" id="LODT01000013">
    <property type="protein sequence ID" value="KYR00616.1"/>
    <property type="molecule type" value="Genomic_DNA"/>
</dbReference>
<keyword evidence="16" id="KW-1185">Reference proteome</keyword>
<dbReference type="InterPro" id="IPR004843">
    <property type="entry name" value="Calcineurin-like_PHP"/>
</dbReference>
<dbReference type="PANTHER" id="PTHR45673">
    <property type="entry name" value="SERINE/THREONINE-PROTEIN PHOSPHATASE 2B CATALYTIC SUBUNIT 1-RELATED"/>
    <property type="match status" value="1"/>
</dbReference>
<evidence type="ECO:0000256" key="13">
    <source>
        <dbReference type="SAM" id="MobiDB-lite"/>
    </source>
</evidence>
<comment type="similarity">
    <text evidence="3">Belongs to the PPP phosphatase family. PP-2B subfamily.</text>
</comment>
<dbReference type="Proteomes" id="UP000076078">
    <property type="component" value="Unassembled WGS sequence"/>
</dbReference>
<evidence type="ECO:0000256" key="8">
    <source>
        <dbReference type="ARBA" id="ARBA00022912"/>
    </source>
</evidence>
<name>A0A152A316_TIELA</name>
<accession>A0A152A316</accession>
<dbReference type="InParanoid" id="A0A152A316"/>
<dbReference type="OrthoDB" id="5593063at2759"/>
<evidence type="ECO:0000313" key="15">
    <source>
        <dbReference type="EMBL" id="KYR00616.1"/>
    </source>
</evidence>
<dbReference type="GO" id="GO:0033192">
    <property type="term" value="F:calmodulin-dependent protein phosphatase activity"/>
    <property type="evidence" value="ECO:0007669"/>
    <property type="project" value="InterPro"/>
</dbReference>
<evidence type="ECO:0000256" key="12">
    <source>
        <dbReference type="RuleBase" id="RU004273"/>
    </source>
</evidence>
<evidence type="ECO:0000313" key="16">
    <source>
        <dbReference type="Proteomes" id="UP000076078"/>
    </source>
</evidence>
<feature type="region of interest" description="Disordered" evidence="13">
    <location>
        <begin position="1"/>
        <end position="44"/>
    </location>
</feature>
<evidence type="ECO:0000256" key="2">
    <source>
        <dbReference type="ARBA" id="ARBA00001965"/>
    </source>
</evidence>
<keyword evidence="8" id="KW-0904">Protein phosphatase</keyword>
<gene>
    <name evidence="15" type="ORF">DLAC_02640</name>
</gene>
<dbReference type="PROSITE" id="PS00125">
    <property type="entry name" value="SER_THR_PHOSPHATASE"/>
    <property type="match status" value="1"/>
</dbReference>
<feature type="compositionally biased region" description="Basic and acidic residues" evidence="13">
    <location>
        <begin position="12"/>
        <end position="31"/>
    </location>
</feature>
<dbReference type="SUPFAM" id="SSF56300">
    <property type="entry name" value="Metallo-dependent phosphatases"/>
    <property type="match status" value="1"/>
</dbReference>
<dbReference type="InterPro" id="IPR029052">
    <property type="entry name" value="Metallo-depent_PP-like"/>
</dbReference>
<dbReference type="Gene3D" id="3.60.21.10">
    <property type="match status" value="1"/>
</dbReference>
<keyword evidence="5 12" id="KW-0378">Hydrolase</keyword>
<feature type="region of interest" description="Disordered" evidence="13">
    <location>
        <begin position="545"/>
        <end position="570"/>
    </location>
</feature>
<keyword evidence="6" id="KW-0862">Zinc</keyword>
<dbReference type="Pfam" id="PF00149">
    <property type="entry name" value="Metallophos"/>
    <property type="match status" value="1"/>
</dbReference>
<dbReference type="EC" id="3.1.3.16" evidence="12"/>
<evidence type="ECO:0000256" key="10">
    <source>
        <dbReference type="ARBA" id="ARBA00047761"/>
    </source>
</evidence>
<keyword evidence="4" id="KW-0479">Metal-binding</keyword>
<dbReference type="GO" id="GO:0097720">
    <property type="term" value="P:calcineurin-mediated signaling"/>
    <property type="evidence" value="ECO:0007669"/>
    <property type="project" value="InterPro"/>
</dbReference>
<dbReference type="STRING" id="361077.A0A152A316"/>
<sequence length="570" mass="65667">MSSTLSSPPSKNTEEKPIEKNVEEKENDNSMKTDNTTESDRRITFKKSMSQIKLPTTDRVVPSVKYPKAEPLAHDQLFNSDKTINLEKLKDHFFHEGRLFHEDVIEIVKMTAEILESEPTLVEVEAPITVCGDVHGQFYDLIKIFEPDIGGSPSSTNYLFLGDYVDRGYFSMEVILYLYSCKINYPKTFHLLRGNHECRHLTDYFTFKEECLHKYSEEIYDFITESFNALPLAALLNKKFLCIHGGLSPDIKTLDDIVNIDRFKEPPSTGPMCDLLWADPMEEFSPDIREHFVPNDIRGCSYLFSYRAVCAFLQKNNLLSVIRAHEAQNAGYKMHLQNDATGFPSVITLFSAPNYLDAYNNKGAVLRYENNVMNIRQFTFSPHPYWLPNFMDVFTWSMPFVSEKVAEMLLVLLNLCDDEEAEKNESKEAIEEEERRKMLRTKVKSVSKIMRMFSILRQERETIMMIKSFTPSRTIPQGLLSEGVDALKKTLGDFAKARKMDLVNERRPPLLDRVNSKNELLRMNSRGELFRINSKGELFRSTSYADLKPPQTGQDTIKVTDVNGDHTPHE</sequence>
<evidence type="ECO:0000256" key="3">
    <source>
        <dbReference type="ARBA" id="ARBA00009905"/>
    </source>
</evidence>
<dbReference type="GO" id="GO:0046872">
    <property type="term" value="F:metal ion binding"/>
    <property type="evidence" value="ECO:0007669"/>
    <property type="project" value="UniProtKB-KW"/>
</dbReference>
<evidence type="ECO:0000256" key="7">
    <source>
        <dbReference type="ARBA" id="ARBA00022860"/>
    </source>
</evidence>
<dbReference type="GO" id="GO:0005955">
    <property type="term" value="C:calcineurin complex"/>
    <property type="evidence" value="ECO:0007669"/>
    <property type="project" value="UniProtKB-ARBA"/>
</dbReference>
<comment type="cofactor">
    <cofactor evidence="2">
        <name>Fe(3+)</name>
        <dbReference type="ChEBI" id="CHEBI:29034"/>
    </cofactor>
</comment>
<comment type="catalytic activity">
    <reaction evidence="11 12">
        <text>O-phospho-L-threonyl-[protein] + H2O = L-threonyl-[protein] + phosphate</text>
        <dbReference type="Rhea" id="RHEA:47004"/>
        <dbReference type="Rhea" id="RHEA-COMP:11060"/>
        <dbReference type="Rhea" id="RHEA-COMP:11605"/>
        <dbReference type="ChEBI" id="CHEBI:15377"/>
        <dbReference type="ChEBI" id="CHEBI:30013"/>
        <dbReference type="ChEBI" id="CHEBI:43474"/>
        <dbReference type="ChEBI" id="CHEBI:61977"/>
        <dbReference type="EC" id="3.1.3.16"/>
    </reaction>
</comment>
<comment type="cofactor">
    <cofactor evidence="1">
        <name>Zn(2+)</name>
        <dbReference type="ChEBI" id="CHEBI:29105"/>
    </cofactor>
</comment>
<dbReference type="AlphaFoldDB" id="A0A152A316"/>
<dbReference type="FunCoup" id="A0A152A316">
    <property type="interactions" value="79"/>
</dbReference>
<dbReference type="InterPro" id="IPR043360">
    <property type="entry name" value="PP2B"/>
</dbReference>
<evidence type="ECO:0000259" key="14">
    <source>
        <dbReference type="PROSITE" id="PS00125"/>
    </source>
</evidence>
<comment type="caution">
    <text evidence="15">The sequence shown here is derived from an EMBL/GenBank/DDBJ whole genome shotgun (WGS) entry which is preliminary data.</text>
</comment>
<dbReference type="SMART" id="SM00156">
    <property type="entry name" value="PP2Ac"/>
    <property type="match status" value="1"/>
</dbReference>
<evidence type="ECO:0000256" key="11">
    <source>
        <dbReference type="ARBA" id="ARBA00048336"/>
    </source>
</evidence>
<dbReference type="InterPro" id="IPR041751">
    <property type="entry name" value="MPP_PP2B"/>
</dbReference>
<comment type="catalytic activity">
    <reaction evidence="10">
        <text>O-phospho-L-seryl-[protein] + H2O = L-seryl-[protein] + phosphate</text>
        <dbReference type="Rhea" id="RHEA:20629"/>
        <dbReference type="Rhea" id="RHEA-COMP:9863"/>
        <dbReference type="Rhea" id="RHEA-COMP:11604"/>
        <dbReference type="ChEBI" id="CHEBI:15377"/>
        <dbReference type="ChEBI" id="CHEBI:29999"/>
        <dbReference type="ChEBI" id="CHEBI:43474"/>
        <dbReference type="ChEBI" id="CHEBI:83421"/>
        <dbReference type="EC" id="3.1.3.16"/>
    </reaction>
</comment>
<evidence type="ECO:0000256" key="4">
    <source>
        <dbReference type="ARBA" id="ARBA00022723"/>
    </source>
</evidence>
<evidence type="ECO:0000256" key="6">
    <source>
        <dbReference type="ARBA" id="ARBA00022833"/>
    </source>
</evidence>
<evidence type="ECO:0000256" key="5">
    <source>
        <dbReference type="ARBA" id="ARBA00022801"/>
    </source>
</evidence>
<dbReference type="OMA" id="YPAACNF"/>
<keyword evidence="9" id="KW-0408">Iron</keyword>
<dbReference type="FunFam" id="3.60.21.10:FF:000053">
    <property type="entry name" value="Serine/threonine-protein phosphatase"/>
    <property type="match status" value="1"/>
</dbReference>
<dbReference type="PRINTS" id="PR00114">
    <property type="entry name" value="STPHPHTASE"/>
</dbReference>
<keyword evidence="7" id="KW-0112">Calmodulin-binding</keyword>
<evidence type="ECO:0000256" key="1">
    <source>
        <dbReference type="ARBA" id="ARBA00001947"/>
    </source>
</evidence>
<feature type="domain" description="Serine/threonine specific protein phosphatases" evidence="14">
    <location>
        <begin position="192"/>
        <end position="197"/>
    </location>
</feature>
<dbReference type="CDD" id="cd07416">
    <property type="entry name" value="MPP_PP2B"/>
    <property type="match status" value="1"/>
</dbReference>
<organism evidence="15 16">
    <name type="scientific">Tieghemostelium lacteum</name>
    <name type="common">Slime mold</name>
    <name type="synonym">Dictyostelium lacteum</name>
    <dbReference type="NCBI Taxonomy" id="361077"/>
    <lineage>
        <taxon>Eukaryota</taxon>
        <taxon>Amoebozoa</taxon>
        <taxon>Evosea</taxon>
        <taxon>Eumycetozoa</taxon>
        <taxon>Dictyostelia</taxon>
        <taxon>Dictyosteliales</taxon>
        <taxon>Raperosteliaceae</taxon>
        <taxon>Tieghemostelium</taxon>
    </lineage>
</organism>